<protein>
    <submittedName>
        <fullName evidence="1">Ferredoxin</fullName>
    </submittedName>
</protein>
<dbReference type="EMBL" id="VJWX01000309">
    <property type="protein sequence ID" value="TVT36661.1"/>
    <property type="molecule type" value="Genomic_DNA"/>
</dbReference>
<keyword evidence="2" id="KW-1185">Reference proteome</keyword>
<name>A0A558BJH0_9PSEU</name>
<gene>
    <name evidence="1" type="ORF">FNH05_25380</name>
</gene>
<dbReference type="AlphaFoldDB" id="A0A558BJH0"/>
<evidence type="ECO:0000313" key="2">
    <source>
        <dbReference type="Proteomes" id="UP000320011"/>
    </source>
</evidence>
<accession>A0A558BJH0</accession>
<reference evidence="1 2" key="2">
    <citation type="submission" date="2019-08" db="EMBL/GenBank/DDBJ databases">
        <title>Amycolatopsis acidicola sp. nov., isolated from peat swamp forest soil.</title>
        <authorList>
            <person name="Srisuk N."/>
        </authorList>
    </citation>
    <scope>NUCLEOTIDE SEQUENCE [LARGE SCALE GENOMIC DNA]</scope>
    <source>
        <strain evidence="1 2">TBRC 6029</strain>
    </source>
</reference>
<comment type="caution">
    <text evidence="1">The sequence shown here is derived from an EMBL/GenBank/DDBJ whole genome shotgun (WGS) entry which is preliminary data.</text>
</comment>
<organism evidence="1 2">
    <name type="scientific">Amycolatopsis rhizosphaerae</name>
    <dbReference type="NCBI Taxonomy" id="2053003"/>
    <lineage>
        <taxon>Bacteria</taxon>
        <taxon>Bacillati</taxon>
        <taxon>Actinomycetota</taxon>
        <taxon>Actinomycetes</taxon>
        <taxon>Pseudonocardiales</taxon>
        <taxon>Pseudonocardiaceae</taxon>
        <taxon>Amycolatopsis</taxon>
    </lineage>
</organism>
<reference evidence="1 2" key="1">
    <citation type="submission" date="2019-07" db="EMBL/GenBank/DDBJ databases">
        <authorList>
            <person name="Duangmal K."/>
            <person name="Teo W.F.A."/>
        </authorList>
    </citation>
    <scope>NUCLEOTIDE SEQUENCE [LARGE SCALE GENOMIC DNA]</scope>
    <source>
        <strain evidence="1 2">TBRC 6029</strain>
    </source>
</reference>
<proteinExistence type="predicted"/>
<sequence>MSQPAGPLRPEQQRELVGQVGAVVASQVSPGWRQLRVEYRAAGRHVEA</sequence>
<dbReference type="Proteomes" id="UP000320011">
    <property type="component" value="Unassembled WGS sequence"/>
</dbReference>
<feature type="non-terminal residue" evidence="1">
    <location>
        <position position="48"/>
    </location>
</feature>
<evidence type="ECO:0000313" key="1">
    <source>
        <dbReference type="EMBL" id="TVT36661.1"/>
    </source>
</evidence>